<keyword evidence="3" id="KW-1185">Reference proteome</keyword>
<sequence>MDWYEKLNQYFPVEEMKSKQHMESLLKEKKDVYFKEEGPHHVLMYAEFKHFVFVDYLFVSKDARGQGLGKKLMKFLQDKNKPILLEVEPVDVNDEDTAKRLYFYKRIGFKHADKIGYERKSLATGEVTTMEILYWSPTNASEEEIYEAMKTIYEDIHTYKDEEFYKGKYEDVEQVLSIDEKNKENILKSLD</sequence>
<gene>
    <name evidence="2" type="ORF">G8O30_03435</name>
</gene>
<feature type="domain" description="N-acetyltransferase" evidence="1">
    <location>
        <begin position="1"/>
        <end position="131"/>
    </location>
</feature>
<dbReference type="Pfam" id="PF13673">
    <property type="entry name" value="Acetyltransf_10"/>
    <property type="match status" value="1"/>
</dbReference>
<dbReference type="InterPro" id="IPR000182">
    <property type="entry name" value="GNAT_dom"/>
</dbReference>
<dbReference type="EMBL" id="CP049742">
    <property type="protein sequence ID" value="QPC48345.1"/>
    <property type="molecule type" value="Genomic_DNA"/>
</dbReference>
<evidence type="ECO:0000313" key="2">
    <source>
        <dbReference type="EMBL" id="QPC48345.1"/>
    </source>
</evidence>
<evidence type="ECO:0000313" key="3">
    <source>
        <dbReference type="Proteomes" id="UP000593626"/>
    </source>
</evidence>
<protein>
    <submittedName>
        <fullName evidence="2">GNAT family N-acetyltransferase</fullName>
    </submittedName>
</protein>
<dbReference type="GO" id="GO:0016747">
    <property type="term" value="F:acyltransferase activity, transferring groups other than amino-acyl groups"/>
    <property type="evidence" value="ECO:0007669"/>
    <property type="project" value="InterPro"/>
</dbReference>
<keyword evidence="2" id="KW-0808">Transferase</keyword>
<dbReference type="SUPFAM" id="SSF55729">
    <property type="entry name" value="Acyl-CoA N-acyltransferases (Nat)"/>
    <property type="match status" value="1"/>
</dbReference>
<dbReference type="RefSeq" id="WP_239674482.1">
    <property type="nucleotide sequence ID" value="NZ_CP049742.1"/>
</dbReference>
<proteinExistence type="predicted"/>
<dbReference type="InterPro" id="IPR016181">
    <property type="entry name" value="Acyl_CoA_acyltransferase"/>
</dbReference>
<dbReference type="PROSITE" id="PS51186">
    <property type="entry name" value="GNAT"/>
    <property type="match status" value="1"/>
</dbReference>
<dbReference type="AlphaFoldDB" id="A0A7S8CE66"/>
<accession>A0A7S8CE66</accession>
<reference evidence="2 3" key="1">
    <citation type="submission" date="2019-07" db="EMBL/GenBank/DDBJ databases">
        <title>Genome sequence of 2 isolates from Red Sea Mangroves.</title>
        <authorList>
            <person name="Sefrji F."/>
            <person name="Michoud G."/>
            <person name="Merlino G."/>
            <person name="Daffonchio D."/>
        </authorList>
    </citation>
    <scope>NUCLEOTIDE SEQUENCE [LARGE SCALE GENOMIC DNA]</scope>
    <source>
        <strain evidence="2 3">R1DC41</strain>
    </source>
</reference>
<organism evidence="2 3">
    <name type="scientific">Mangrovibacillus cuniculi</name>
    <dbReference type="NCBI Taxonomy" id="2593652"/>
    <lineage>
        <taxon>Bacteria</taxon>
        <taxon>Bacillati</taxon>
        <taxon>Bacillota</taxon>
        <taxon>Bacilli</taxon>
        <taxon>Bacillales</taxon>
        <taxon>Bacillaceae</taxon>
        <taxon>Mangrovibacillus</taxon>
    </lineage>
</organism>
<dbReference type="Proteomes" id="UP000593626">
    <property type="component" value="Chromosome"/>
</dbReference>
<dbReference type="KEGG" id="mcui:G8O30_03435"/>
<dbReference type="Gene3D" id="3.40.630.30">
    <property type="match status" value="1"/>
</dbReference>
<evidence type="ECO:0000259" key="1">
    <source>
        <dbReference type="PROSITE" id="PS51186"/>
    </source>
</evidence>
<name>A0A7S8CE66_9BACI</name>
<dbReference type="CDD" id="cd04301">
    <property type="entry name" value="NAT_SF"/>
    <property type="match status" value="1"/>
</dbReference>